<dbReference type="InterPro" id="IPR015819">
    <property type="entry name" value="Lipid_transp_b-sht_shell"/>
</dbReference>
<evidence type="ECO:0000313" key="7">
    <source>
        <dbReference type="Proteomes" id="UP001151699"/>
    </source>
</evidence>
<dbReference type="InterPro" id="IPR015816">
    <property type="entry name" value="Vitellinogen_b-sht_N"/>
</dbReference>
<evidence type="ECO:0000256" key="2">
    <source>
        <dbReference type="ARBA" id="ARBA00022761"/>
    </source>
</evidence>
<evidence type="ECO:0000259" key="5">
    <source>
        <dbReference type="PROSITE" id="PS51211"/>
    </source>
</evidence>
<dbReference type="Proteomes" id="UP001151699">
    <property type="component" value="Chromosome A"/>
</dbReference>
<name>A0A9Q0NAW5_9DIPT</name>
<dbReference type="SUPFAM" id="SSF56968">
    <property type="entry name" value="Lipovitellin-phosvitin complex, beta-sheet shell regions"/>
    <property type="match status" value="1"/>
</dbReference>
<keyword evidence="7" id="KW-1185">Reference proteome</keyword>
<dbReference type="AlphaFoldDB" id="A0A9Q0NAW5"/>
<dbReference type="PANTHER" id="PTHR23345:SF15">
    <property type="entry name" value="VITELLOGENIN 1-RELATED"/>
    <property type="match status" value="1"/>
</dbReference>
<dbReference type="OrthoDB" id="7777975at2759"/>
<comment type="caution">
    <text evidence="6">The sequence shown here is derived from an EMBL/GenBank/DDBJ whole genome shotgun (WGS) entry which is preliminary data.</text>
</comment>
<reference evidence="6" key="1">
    <citation type="submission" date="2022-07" db="EMBL/GenBank/DDBJ databases">
        <authorList>
            <person name="Trinca V."/>
            <person name="Uliana J.V.C."/>
            <person name="Torres T.T."/>
            <person name="Ward R.J."/>
            <person name="Monesi N."/>
        </authorList>
    </citation>
    <scope>NUCLEOTIDE SEQUENCE</scope>
    <source>
        <strain evidence="6">HSMRA1968</strain>
        <tissue evidence="6">Whole embryos</tissue>
    </source>
</reference>
<evidence type="ECO:0000256" key="3">
    <source>
        <dbReference type="PROSITE-ProRule" id="PRU00557"/>
    </source>
</evidence>
<protein>
    <submittedName>
        <fullName evidence="6">Vitellogenin-A1</fullName>
    </submittedName>
</protein>
<dbReference type="PANTHER" id="PTHR23345">
    <property type="entry name" value="VITELLOGENIN-RELATED"/>
    <property type="match status" value="1"/>
</dbReference>
<sequence>MKWIFSLLLAVVLIAVGSADCGWKQNHEYNYKVATKTLKASAFDKWEGAVFRARLSIWPTSDNMLIATFDQPEYASTETSKFWEEYDGDYQDMPLGEQFRIKLKNGMVDGLYVDNELSENQVQQIKFVINMVINQLNVDTNAQEQMVTDANIYTKNEETFVGKCDTTYSIFARTPELQTQGTFFDVVKSRNYNKCKTDSQRLKSMNGVTLTEVNRIILSGPLNDCTIQSSVSTIKSSGMLKSPTKTTVTVNVTLESVRSGETSYSMPAAKNIKYVQGSLYHKYEDDIRNNQRDNENDRPVFQYEGALGTDYPDKSGENRTSACYTWFVGPDEMCRGSFGGEWTSISVSNCGFLGHESLCQRQYPGCEATVCYTAFVSDPCADEFGTGLPRHIGGFSDCSPGLYRWRCCPAK</sequence>
<proteinExistence type="predicted"/>
<evidence type="ECO:0000256" key="4">
    <source>
        <dbReference type="SAM" id="SignalP"/>
    </source>
</evidence>
<feature type="chain" id="PRO_5040125090" evidence="4">
    <location>
        <begin position="20"/>
        <end position="411"/>
    </location>
</feature>
<gene>
    <name evidence="6" type="primary">VGA1_2</name>
    <name evidence="6" type="ORF">Bhyg_01906</name>
</gene>
<keyword evidence="1 4" id="KW-0732">Signal</keyword>
<dbReference type="EMBL" id="WJQU01000001">
    <property type="protein sequence ID" value="KAJ6646693.1"/>
    <property type="molecule type" value="Genomic_DNA"/>
</dbReference>
<dbReference type="Pfam" id="PF01347">
    <property type="entry name" value="Vitellogenin_N"/>
    <property type="match status" value="1"/>
</dbReference>
<dbReference type="Gene3D" id="2.30.230.10">
    <property type="entry name" value="Lipovitellin, beta-sheet shell regions, chain A"/>
    <property type="match status" value="1"/>
</dbReference>
<dbReference type="InterPro" id="IPR001747">
    <property type="entry name" value="Vitellogenin_N"/>
</dbReference>
<accession>A0A9Q0NAW5</accession>
<feature type="domain" description="Vitellogenin" evidence="5">
    <location>
        <begin position="23"/>
        <end position="411"/>
    </location>
</feature>
<organism evidence="6 7">
    <name type="scientific">Pseudolycoriella hygida</name>
    <dbReference type="NCBI Taxonomy" id="35572"/>
    <lineage>
        <taxon>Eukaryota</taxon>
        <taxon>Metazoa</taxon>
        <taxon>Ecdysozoa</taxon>
        <taxon>Arthropoda</taxon>
        <taxon>Hexapoda</taxon>
        <taxon>Insecta</taxon>
        <taxon>Pterygota</taxon>
        <taxon>Neoptera</taxon>
        <taxon>Endopterygota</taxon>
        <taxon>Diptera</taxon>
        <taxon>Nematocera</taxon>
        <taxon>Sciaroidea</taxon>
        <taxon>Sciaridae</taxon>
        <taxon>Pseudolycoriella</taxon>
    </lineage>
</organism>
<dbReference type="InterPro" id="IPR050733">
    <property type="entry name" value="Vitellogenin/Apolipophorin"/>
</dbReference>
<evidence type="ECO:0000256" key="1">
    <source>
        <dbReference type="ARBA" id="ARBA00022729"/>
    </source>
</evidence>
<dbReference type="PROSITE" id="PS51211">
    <property type="entry name" value="VITELLOGENIN"/>
    <property type="match status" value="1"/>
</dbReference>
<comment type="caution">
    <text evidence="3">Lacks conserved residue(s) required for the propagation of feature annotation.</text>
</comment>
<feature type="signal peptide" evidence="4">
    <location>
        <begin position="1"/>
        <end position="19"/>
    </location>
</feature>
<evidence type="ECO:0000313" key="6">
    <source>
        <dbReference type="EMBL" id="KAJ6646693.1"/>
    </source>
</evidence>
<dbReference type="GO" id="GO:0005319">
    <property type="term" value="F:lipid transporter activity"/>
    <property type="evidence" value="ECO:0007669"/>
    <property type="project" value="InterPro"/>
</dbReference>
<keyword evidence="2" id="KW-0758">Storage protein</keyword>